<evidence type="ECO:0000256" key="1">
    <source>
        <dbReference type="ARBA" id="ARBA00004496"/>
    </source>
</evidence>
<dbReference type="SUPFAM" id="SSF81296">
    <property type="entry name" value="E set domains"/>
    <property type="match status" value="1"/>
</dbReference>
<dbReference type="InterPro" id="IPR000406">
    <property type="entry name" value="Rho_GDI"/>
</dbReference>
<dbReference type="OMA" id="YKPTAAK"/>
<reference evidence="7 8" key="2">
    <citation type="journal article" date="2014" name="J. Gen. Appl. Microbiol.">
        <title>The early diverging ascomycetous budding yeast Saitoella complicata has three histone deacetylases belonging to the Clr6, Hos2, and Rpd3 lineages.</title>
        <authorList>
            <person name="Nishida H."/>
            <person name="Matsumoto T."/>
            <person name="Kondo S."/>
            <person name="Hamamoto M."/>
            <person name="Yoshikawa H."/>
        </authorList>
    </citation>
    <scope>NUCLEOTIDE SEQUENCE [LARGE SCALE GENOMIC DNA]</scope>
    <source>
        <strain evidence="7 8">NRRL Y-17804</strain>
    </source>
</reference>
<dbReference type="GO" id="GO:0016020">
    <property type="term" value="C:membrane"/>
    <property type="evidence" value="ECO:0007669"/>
    <property type="project" value="TreeGrafter"/>
</dbReference>
<evidence type="ECO:0000256" key="2">
    <source>
        <dbReference type="ARBA" id="ARBA00009758"/>
    </source>
</evidence>
<dbReference type="AlphaFoldDB" id="A0A0E9NE71"/>
<dbReference type="PRINTS" id="PR00492">
    <property type="entry name" value="RHOGDI"/>
</dbReference>
<evidence type="ECO:0000256" key="6">
    <source>
        <dbReference type="SAM" id="MobiDB-lite"/>
    </source>
</evidence>
<comment type="caution">
    <text evidence="7">The sequence shown here is derived from an EMBL/GenBank/DDBJ whole genome shotgun (WGS) entry which is preliminary data.</text>
</comment>
<comment type="subcellular location">
    <subcellularLocation>
        <location evidence="1">Cytoplasm</location>
    </subcellularLocation>
</comment>
<dbReference type="EMBL" id="BACD03000010">
    <property type="protein sequence ID" value="GAO47710.1"/>
    <property type="molecule type" value="Genomic_DNA"/>
</dbReference>
<dbReference type="PANTHER" id="PTHR10980:SF3">
    <property type="entry name" value="LD16419P"/>
    <property type="match status" value="1"/>
</dbReference>
<keyword evidence="3" id="KW-0963">Cytoplasm</keyword>
<dbReference type="InterPro" id="IPR024792">
    <property type="entry name" value="RhoGDI_dom_sf"/>
</dbReference>
<comment type="function">
    <text evidence="4">Regulates the GDP/GTP exchange reaction of the Rho proteins by inhibiting the dissociation of GDP from them, and the subsequent binding of GTP to them.</text>
</comment>
<evidence type="ECO:0000256" key="4">
    <source>
        <dbReference type="ARBA" id="ARBA00054143"/>
    </source>
</evidence>
<evidence type="ECO:0000313" key="8">
    <source>
        <dbReference type="Proteomes" id="UP000033140"/>
    </source>
</evidence>
<dbReference type="FunFam" id="2.70.50.30:FF:000001">
    <property type="entry name" value="Rho GDP-dissociation inhibitor 1"/>
    <property type="match status" value="1"/>
</dbReference>
<keyword evidence="8" id="KW-1185">Reference proteome</keyword>
<dbReference type="PANTHER" id="PTHR10980">
    <property type="entry name" value="RHO GDP-DISSOCIATION INHIBITOR"/>
    <property type="match status" value="1"/>
</dbReference>
<dbReference type="Pfam" id="PF02115">
    <property type="entry name" value="Rho_GDI"/>
    <property type="match status" value="1"/>
</dbReference>
<evidence type="ECO:0000256" key="5">
    <source>
        <dbReference type="ARBA" id="ARBA00071407"/>
    </source>
</evidence>
<evidence type="ECO:0000256" key="3">
    <source>
        <dbReference type="ARBA" id="ARBA00022490"/>
    </source>
</evidence>
<reference evidence="7 8" key="1">
    <citation type="journal article" date="2011" name="J. Gen. Appl. Microbiol.">
        <title>Draft genome sequencing of the enigmatic yeast Saitoella complicata.</title>
        <authorList>
            <person name="Nishida H."/>
            <person name="Hamamoto M."/>
            <person name="Sugiyama J."/>
        </authorList>
    </citation>
    <scope>NUCLEOTIDE SEQUENCE [LARGE SCALE GENOMIC DNA]</scope>
    <source>
        <strain evidence="7 8">NRRL Y-17804</strain>
    </source>
</reference>
<dbReference type="GO" id="GO:0005094">
    <property type="term" value="F:Rho GDP-dissociation inhibitor activity"/>
    <property type="evidence" value="ECO:0007669"/>
    <property type="project" value="InterPro"/>
</dbReference>
<dbReference type="OrthoDB" id="1683373at2759"/>
<gene>
    <name evidence="7" type="ORF">G7K_1909-t1</name>
</gene>
<name>A0A0E9NE71_SAICN</name>
<proteinExistence type="inferred from homology"/>
<dbReference type="GO" id="GO:0005829">
    <property type="term" value="C:cytosol"/>
    <property type="evidence" value="ECO:0007669"/>
    <property type="project" value="TreeGrafter"/>
</dbReference>
<dbReference type="Proteomes" id="UP000033140">
    <property type="component" value="Unassembled WGS sequence"/>
</dbReference>
<comment type="similarity">
    <text evidence="2">Belongs to the Rho GDI family.</text>
</comment>
<protein>
    <recommendedName>
        <fullName evidence="5">Rho GDP-dissociation inhibitor</fullName>
    </recommendedName>
</protein>
<dbReference type="InterPro" id="IPR014756">
    <property type="entry name" value="Ig_E-set"/>
</dbReference>
<dbReference type="STRING" id="698492.A0A0E9NE71"/>
<dbReference type="RefSeq" id="XP_019020980.1">
    <property type="nucleotide sequence ID" value="XM_019165230.1"/>
</dbReference>
<reference evidence="7 8" key="3">
    <citation type="journal article" date="2015" name="Genome Announc.">
        <title>Draft Genome Sequence of the Archiascomycetous Yeast Saitoella complicata.</title>
        <authorList>
            <person name="Yamauchi K."/>
            <person name="Kondo S."/>
            <person name="Hamamoto M."/>
            <person name="Takahashi Y."/>
            <person name="Ogura Y."/>
            <person name="Hayashi T."/>
            <person name="Nishida H."/>
        </authorList>
    </citation>
    <scope>NUCLEOTIDE SEQUENCE [LARGE SCALE GENOMIC DNA]</scope>
    <source>
        <strain evidence="7 8">NRRL Y-17804</strain>
    </source>
</reference>
<dbReference type="Gene3D" id="2.70.50.30">
    <property type="entry name" value="Coagulation Factor XIII, subunit A, domain 1"/>
    <property type="match status" value="1"/>
</dbReference>
<dbReference type="GO" id="GO:0007266">
    <property type="term" value="P:Rho protein signal transduction"/>
    <property type="evidence" value="ECO:0007669"/>
    <property type="project" value="InterPro"/>
</dbReference>
<evidence type="ECO:0000313" key="7">
    <source>
        <dbReference type="EMBL" id="GAO47710.1"/>
    </source>
</evidence>
<sequence length="206" mass="23188">MSGHGVQPTEDELRPSMTEGYNPTAKKTIDEYANLDANDESLRKWKESLGISANSPALVAAPGDNRKVVVLELALEVAGRPDVVLNLEKQSVQELKDKPFILKEGSEYRMKVKFRIQHEVISGLRYLHVVKRKGIKVDKAEEMIGSYGPNTQAQPFYEKKFAVEEAPSGLIARGSYDVRSKFADDDGNTFLEWQWGFKIAKGWDEK</sequence>
<feature type="region of interest" description="Disordered" evidence="6">
    <location>
        <begin position="1"/>
        <end position="28"/>
    </location>
</feature>
<accession>A0A0E9NE71</accession>
<organism evidence="7 8">
    <name type="scientific">Saitoella complicata (strain BCRC 22490 / CBS 7301 / JCM 7358 / NBRC 10748 / NRRL Y-17804)</name>
    <dbReference type="NCBI Taxonomy" id="698492"/>
    <lineage>
        <taxon>Eukaryota</taxon>
        <taxon>Fungi</taxon>
        <taxon>Dikarya</taxon>
        <taxon>Ascomycota</taxon>
        <taxon>Taphrinomycotina</taxon>
        <taxon>Taphrinomycotina incertae sedis</taxon>
        <taxon>Saitoella</taxon>
    </lineage>
</organism>